<evidence type="ECO:0000313" key="1">
    <source>
        <dbReference type="EMBL" id="VDN18081.1"/>
    </source>
</evidence>
<evidence type="ECO:0000313" key="2">
    <source>
        <dbReference type="Proteomes" id="UP000271098"/>
    </source>
</evidence>
<dbReference type="OrthoDB" id="10002886at2759"/>
<gene>
    <name evidence="1" type="ORF">GPUH_LOCUS10910</name>
</gene>
<feature type="non-terminal residue" evidence="1">
    <location>
        <position position="127"/>
    </location>
</feature>
<proteinExistence type="predicted"/>
<organism evidence="1 2">
    <name type="scientific">Gongylonema pulchrum</name>
    <dbReference type="NCBI Taxonomy" id="637853"/>
    <lineage>
        <taxon>Eukaryota</taxon>
        <taxon>Metazoa</taxon>
        <taxon>Ecdysozoa</taxon>
        <taxon>Nematoda</taxon>
        <taxon>Chromadorea</taxon>
        <taxon>Rhabditida</taxon>
        <taxon>Spirurina</taxon>
        <taxon>Spiruromorpha</taxon>
        <taxon>Spiruroidea</taxon>
        <taxon>Gongylonematidae</taxon>
        <taxon>Gongylonema</taxon>
    </lineage>
</organism>
<protein>
    <submittedName>
        <fullName evidence="1">Uncharacterized protein</fullName>
    </submittedName>
</protein>
<reference evidence="1 2" key="1">
    <citation type="submission" date="2018-11" db="EMBL/GenBank/DDBJ databases">
        <authorList>
            <consortium name="Pathogen Informatics"/>
        </authorList>
    </citation>
    <scope>NUCLEOTIDE SEQUENCE [LARGE SCALE GENOMIC DNA]</scope>
</reference>
<dbReference type="AlphaFoldDB" id="A0A3P7MJK4"/>
<sequence length="127" mass="14298">MTACWDKVLGAPALLLSLRAKQRRIVRPKAAEAFDQALYTLLSFARLCVLLGLEERSQALIERLVSVSCPLDELRNLSAQAKVDSSEERFSKWPMRKADVVTMQTVLEIAVECGLHAPRCWNDIIRS</sequence>
<name>A0A3P7MJK4_9BILA</name>
<dbReference type="Proteomes" id="UP000271098">
    <property type="component" value="Unassembled WGS sequence"/>
</dbReference>
<accession>A0A3P7MJK4</accession>
<dbReference type="EMBL" id="UYRT01078228">
    <property type="protein sequence ID" value="VDN18081.1"/>
    <property type="molecule type" value="Genomic_DNA"/>
</dbReference>
<keyword evidence="2" id="KW-1185">Reference proteome</keyword>